<dbReference type="AlphaFoldDB" id="A0A916XCH0"/>
<keyword evidence="1" id="KW-0808">Transferase</keyword>
<dbReference type="Pfam" id="PF01553">
    <property type="entry name" value="Acyltransferase"/>
    <property type="match status" value="1"/>
</dbReference>
<protein>
    <submittedName>
        <fullName evidence="5">1-acylglycerol-3-phosphate O-acyltransferase</fullName>
    </submittedName>
</protein>
<dbReference type="SUPFAM" id="SSF69593">
    <property type="entry name" value="Glycerol-3-phosphate (1)-acyltransferase"/>
    <property type="match status" value="1"/>
</dbReference>
<dbReference type="SMART" id="SM00563">
    <property type="entry name" value="PlsC"/>
    <property type="match status" value="1"/>
</dbReference>
<feature type="domain" description="Phospholipid/glycerol acyltransferase" evidence="4">
    <location>
        <begin position="54"/>
        <end position="173"/>
    </location>
</feature>
<evidence type="ECO:0000313" key="6">
    <source>
        <dbReference type="Proteomes" id="UP000641514"/>
    </source>
</evidence>
<keyword evidence="6" id="KW-1185">Reference proteome</keyword>
<evidence type="ECO:0000259" key="4">
    <source>
        <dbReference type="SMART" id="SM00563"/>
    </source>
</evidence>
<dbReference type="CDD" id="cd07989">
    <property type="entry name" value="LPLAT_AGPAT-like"/>
    <property type="match status" value="1"/>
</dbReference>
<gene>
    <name evidence="5" type="ORF">GCM10011410_12690</name>
</gene>
<reference evidence="5" key="2">
    <citation type="submission" date="2020-09" db="EMBL/GenBank/DDBJ databases">
        <authorList>
            <person name="Sun Q."/>
            <person name="Zhou Y."/>
        </authorList>
    </citation>
    <scope>NUCLEOTIDE SEQUENCE</scope>
    <source>
        <strain evidence="5">CGMCC 1.15478</strain>
    </source>
</reference>
<comment type="caution">
    <text evidence="5">The sequence shown here is derived from an EMBL/GenBank/DDBJ whole genome shotgun (WGS) entry which is preliminary data.</text>
</comment>
<name>A0A916XCH0_9ACTN</name>
<organism evidence="5 6">
    <name type="scientific">Hoyosella rhizosphaerae</name>
    <dbReference type="NCBI Taxonomy" id="1755582"/>
    <lineage>
        <taxon>Bacteria</taxon>
        <taxon>Bacillati</taxon>
        <taxon>Actinomycetota</taxon>
        <taxon>Actinomycetes</taxon>
        <taxon>Mycobacteriales</taxon>
        <taxon>Hoyosellaceae</taxon>
        <taxon>Hoyosella</taxon>
    </lineage>
</organism>
<feature type="transmembrane region" description="Helical" evidence="3">
    <location>
        <begin position="20"/>
        <end position="37"/>
    </location>
</feature>
<keyword evidence="3" id="KW-1133">Transmembrane helix</keyword>
<reference evidence="5" key="1">
    <citation type="journal article" date="2014" name="Int. J. Syst. Evol. Microbiol.">
        <title>Complete genome sequence of Corynebacterium casei LMG S-19264T (=DSM 44701T), isolated from a smear-ripened cheese.</title>
        <authorList>
            <consortium name="US DOE Joint Genome Institute (JGI-PGF)"/>
            <person name="Walter F."/>
            <person name="Albersmeier A."/>
            <person name="Kalinowski J."/>
            <person name="Ruckert C."/>
        </authorList>
    </citation>
    <scope>NUCLEOTIDE SEQUENCE</scope>
    <source>
        <strain evidence="5">CGMCC 1.15478</strain>
    </source>
</reference>
<evidence type="ECO:0000313" key="5">
    <source>
        <dbReference type="EMBL" id="GGC61674.1"/>
    </source>
</evidence>
<dbReference type="Proteomes" id="UP000641514">
    <property type="component" value="Unassembled WGS sequence"/>
</dbReference>
<dbReference type="GO" id="GO:0003841">
    <property type="term" value="F:1-acylglycerol-3-phosphate O-acyltransferase activity"/>
    <property type="evidence" value="ECO:0007669"/>
    <property type="project" value="TreeGrafter"/>
</dbReference>
<evidence type="ECO:0000256" key="2">
    <source>
        <dbReference type="ARBA" id="ARBA00023315"/>
    </source>
</evidence>
<sequence length="240" mass="26663">MMPDTPDTVEVNQDFTHKKGLYWFLKYILLGPLVTVYNRPHFDGINNIPSDGPAILAGNHLSMADWIFTPLGSPRRIAYLAKSEYFTGTGLNGTFQRTFFAQTGQVPIDRTSANAAENAISTAKRLLNEGRLVGLYPEGTRSPDARLYRGKTGVARIALHTGTPIIPVGVVGTDKVCRPGKKEWRRHRVTVKFGEPIDPADFGRSGDADAERALTDHLMQQIQALTGQQYVDEYAPRHKR</sequence>
<proteinExistence type="predicted"/>
<dbReference type="GO" id="GO:0006654">
    <property type="term" value="P:phosphatidic acid biosynthetic process"/>
    <property type="evidence" value="ECO:0007669"/>
    <property type="project" value="TreeGrafter"/>
</dbReference>
<accession>A0A916XCH0</accession>
<dbReference type="PANTHER" id="PTHR10434">
    <property type="entry name" value="1-ACYL-SN-GLYCEROL-3-PHOSPHATE ACYLTRANSFERASE"/>
    <property type="match status" value="1"/>
</dbReference>
<evidence type="ECO:0000256" key="3">
    <source>
        <dbReference type="SAM" id="Phobius"/>
    </source>
</evidence>
<keyword evidence="3" id="KW-0812">Transmembrane</keyword>
<evidence type="ECO:0000256" key="1">
    <source>
        <dbReference type="ARBA" id="ARBA00022679"/>
    </source>
</evidence>
<dbReference type="InterPro" id="IPR002123">
    <property type="entry name" value="Plipid/glycerol_acylTrfase"/>
</dbReference>
<dbReference type="EMBL" id="BMJH01000001">
    <property type="protein sequence ID" value="GGC61674.1"/>
    <property type="molecule type" value="Genomic_DNA"/>
</dbReference>
<dbReference type="GO" id="GO:0005886">
    <property type="term" value="C:plasma membrane"/>
    <property type="evidence" value="ECO:0007669"/>
    <property type="project" value="TreeGrafter"/>
</dbReference>
<keyword evidence="2" id="KW-0012">Acyltransferase</keyword>
<dbReference type="PANTHER" id="PTHR10434:SF11">
    <property type="entry name" value="1-ACYL-SN-GLYCEROL-3-PHOSPHATE ACYLTRANSFERASE"/>
    <property type="match status" value="1"/>
</dbReference>
<keyword evidence="3" id="KW-0472">Membrane</keyword>